<evidence type="ECO:0000313" key="1">
    <source>
        <dbReference type="EMBL" id="GAJ10681.1"/>
    </source>
</evidence>
<dbReference type="PANTHER" id="PTHR33988">
    <property type="entry name" value="ENDORIBONUCLEASE MAZF-RELATED"/>
    <property type="match status" value="1"/>
</dbReference>
<gene>
    <name evidence="1" type="ORF">S12H4_52781</name>
</gene>
<evidence type="ECO:0008006" key="2">
    <source>
        <dbReference type="Google" id="ProtNLM"/>
    </source>
</evidence>
<dbReference type="Gene3D" id="2.30.30.110">
    <property type="match status" value="1"/>
</dbReference>
<sequence length="115" mass="12586">MVIRSGSIYWVDFSPGKGSEPMGKRPGLVIQNDVLNDSNLNTVIMLAITSTLKFGDLPGNIVLQKGEANMPKRCVINVTQIKSVDKKSIKENIGALSEKRMAEVYQGLKLVIDIP</sequence>
<name>X1VB91_9ZZZZ</name>
<dbReference type="PANTHER" id="PTHR33988:SF2">
    <property type="entry name" value="ENDORIBONUCLEASE MAZF"/>
    <property type="match status" value="1"/>
</dbReference>
<dbReference type="GO" id="GO:0016075">
    <property type="term" value="P:rRNA catabolic process"/>
    <property type="evidence" value="ECO:0007669"/>
    <property type="project" value="TreeGrafter"/>
</dbReference>
<dbReference type="AlphaFoldDB" id="X1VB91"/>
<dbReference type="PIRSF" id="PIRSF033490">
    <property type="entry name" value="MazF"/>
    <property type="match status" value="1"/>
</dbReference>
<dbReference type="SUPFAM" id="SSF50118">
    <property type="entry name" value="Cell growth inhibitor/plasmid maintenance toxic component"/>
    <property type="match status" value="1"/>
</dbReference>
<organism evidence="1">
    <name type="scientific">marine sediment metagenome</name>
    <dbReference type="NCBI Taxonomy" id="412755"/>
    <lineage>
        <taxon>unclassified sequences</taxon>
        <taxon>metagenomes</taxon>
        <taxon>ecological metagenomes</taxon>
    </lineage>
</organism>
<dbReference type="EMBL" id="BARW01033525">
    <property type="protein sequence ID" value="GAJ10681.1"/>
    <property type="molecule type" value="Genomic_DNA"/>
</dbReference>
<dbReference type="GO" id="GO:0006402">
    <property type="term" value="P:mRNA catabolic process"/>
    <property type="evidence" value="ECO:0007669"/>
    <property type="project" value="TreeGrafter"/>
</dbReference>
<proteinExistence type="predicted"/>
<dbReference type="InterPro" id="IPR003477">
    <property type="entry name" value="PemK-like"/>
</dbReference>
<dbReference type="GO" id="GO:0003677">
    <property type="term" value="F:DNA binding"/>
    <property type="evidence" value="ECO:0007669"/>
    <property type="project" value="InterPro"/>
</dbReference>
<accession>X1VB91</accession>
<dbReference type="GO" id="GO:0004521">
    <property type="term" value="F:RNA endonuclease activity"/>
    <property type="evidence" value="ECO:0007669"/>
    <property type="project" value="TreeGrafter"/>
</dbReference>
<comment type="caution">
    <text evidence="1">The sequence shown here is derived from an EMBL/GenBank/DDBJ whole genome shotgun (WGS) entry which is preliminary data.</text>
</comment>
<dbReference type="InterPro" id="IPR011067">
    <property type="entry name" value="Plasmid_toxin/cell-grow_inhib"/>
</dbReference>
<reference evidence="1" key="1">
    <citation type="journal article" date="2014" name="Front. Microbiol.">
        <title>High frequency of phylogenetically diverse reductive dehalogenase-homologous genes in deep subseafloor sedimentary metagenomes.</title>
        <authorList>
            <person name="Kawai M."/>
            <person name="Futagami T."/>
            <person name="Toyoda A."/>
            <person name="Takaki Y."/>
            <person name="Nishi S."/>
            <person name="Hori S."/>
            <person name="Arai W."/>
            <person name="Tsubouchi T."/>
            <person name="Morono Y."/>
            <person name="Uchiyama I."/>
            <person name="Ito T."/>
            <person name="Fujiyama A."/>
            <person name="Inagaki F."/>
            <person name="Takami H."/>
        </authorList>
    </citation>
    <scope>NUCLEOTIDE SEQUENCE</scope>
    <source>
        <strain evidence="1">Expedition CK06-06</strain>
    </source>
</reference>
<protein>
    <recommendedName>
        <fullName evidence="2">mRNA interferase</fullName>
    </recommendedName>
</protein>
<dbReference type="Pfam" id="PF02452">
    <property type="entry name" value="PemK_toxin"/>
    <property type="match status" value="1"/>
</dbReference>